<evidence type="ECO:0000256" key="14">
    <source>
        <dbReference type="ARBA" id="ARBA00023075"/>
    </source>
</evidence>
<feature type="transmembrane region" description="Helical" evidence="18">
    <location>
        <begin position="223"/>
        <end position="252"/>
    </location>
</feature>
<dbReference type="AlphaFoldDB" id="A0AA95SU32"/>
<evidence type="ECO:0000259" key="19">
    <source>
        <dbReference type="Pfam" id="PF00361"/>
    </source>
</evidence>
<evidence type="ECO:0000256" key="10">
    <source>
        <dbReference type="ARBA" id="ARBA00022967"/>
    </source>
</evidence>
<evidence type="ECO:0000256" key="2">
    <source>
        <dbReference type="ARBA" id="ARBA00004448"/>
    </source>
</evidence>
<evidence type="ECO:0000256" key="6">
    <source>
        <dbReference type="ARBA" id="ARBA00022448"/>
    </source>
</evidence>
<dbReference type="EMBL" id="OQ984258">
    <property type="protein sequence ID" value="WKZ08045.1"/>
    <property type="molecule type" value="Genomic_DNA"/>
</dbReference>
<evidence type="ECO:0000256" key="9">
    <source>
        <dbReference type="ARBA" id="ARBA00022792"/>
    </source>
</evidence>
<dbReference type="Pfam" id="PF00361">
    <property type="entry name" value="Proton_antipo_M"/>
    <property type="match status" value="2"/>
</dbReference>
<dbReference type="InterPro" id="IPR050175">
    <property type="entry name" value="Complex_I_Subunit_2"/>
</dbReference>
<evidence type="ECO:0000256" key="3">
    <source>
        <dbReference type="ARBA" id="ARBA00007012"/>
    </source>
</evidence>
<dbReference type="PRINTS" id="PR01436">
    <property type="entry name" value="NADHDHGNASE2"/>
</dbReference>
<dbReference type="PANTHER" id="PTHR46552:SF1">
    <property type="entry name" value="NADH-UBIQUINONE OXIDOREDUCTASE CHAIN 2"/>
    <property type="match status" value="1"/>
</dbReference>
<evidence type="ECO:0000256" key="1">
    <source>
        <dbReference type="ARBA" id="ARBA00003257"/>
    </source>
</evidence>
<proteinExistence type="inferred from homology"/>
<dbReference type="GeneID" id="86094429"/>
<feature type="transmembrane region" description="Helical" evidence="18">
    <location>
        <begin position="7"/>
        <end position="23"/>
    </location>
</feature>
<comment type="function">
    <text evidence="1">Core subunit of the mitochondrial membrane respiratory chain NADH dehydrogenase (Complex I) that is believed to belong to the minimal assembly required for catalysis. Complex I functions in the transfer of electrons from NADH to the respiratory chain. The immediate electron acceptor for the enzyme is believed to be ubiquinone.</text>
</comment>
<comment type="function">
    <text evidence="18">Core subunit of the mitochondrial membrane respiratory chain NADH dehydrogenase (Complex I) which catalyzes electron transfer from NADH through the respiratory chain, using ubiquinone as an electron acceptor. Essential for the catalytic activity and assembly of complex I.</text>
</comment>
<evidence type="ECO:0000256" key="16">
    <source>
        <dbReference type="ARBA" id="ARBA00023136"/>
    </source>
</evidence>
<organism evidence="20">
    <name type="scientific">Leptobelus boreosinensis</name>
    <dbReference type="NCBI Taxonomy" id="3065209"/>
    <lineage>
        <taxon>Eukaryota</taxon>
        <taxon>Metazoa</taxon>
        <taxon>Ecdysozoa</taxon>
        <taxon>Arthropoda</taxon>
        <taxon>Hexapoda</taxon>
        <taxon>Insecta</taxon>
        <taxon>Pterygota</taxon>
        <taxon>Neoptera</taxon>
        <taxon>Paraneoptera</taxon>
        <taxon>Hemiptera</taxon>
        <taxon>Auchenorrhyncha</taxon>
        <taxon>Membracoidea</taxon>
        <taxon>Membracidae</taxon>
        <taxon>Leptobelus</taxon>
    </lineage>
</organism>
<evidence type="ECO:0000256" key="7">
    <source>
        <dbReference type="ARBA" id="ARBA00022660"/>
    </source>
</evidence>
<dbReference type="EC" id="7.1.1.2" evidence="4 18"/>
<feature type="transmembrane region" description="Helical" evidence="18">
    <location>
        <begin position="180"/>
        <end position="202"/>
    </location>
</feature>
<dbReference type="GO" id="GO:0008137">
    <property type="term" value="F:NADH dehydrogenase (ubiquinone) activity"/>
    <property type="evidence" value="ECO:0007669"/>
    <property type="project" value="UniProtKB-EC"/>
</dbReference>
<gene>
    <name evidence="20" type="primary">ND2</name>
</gene>
<keyword evidence="16 18" id="KW-0472">Membrane</keyword>
<evidence type="ECO:0000313" key="20">
    <source>
        <dbReference type="EMBL" id="WKZ08045.1"/>
    </source>
</evidence>
<keyword evidence="8 18" id="KW-0812">Transmembrane</keyword>
<name>A0AA95SU32_9HEMI</name>
<evidence type="ECO:0000256" key="11">
    <source>
        <dbReference type="ARBA" id="ARBA00022982"/>
    </source>
</evidence>
<keyword evidence="13 18" id="KW-0520">NAD</keyword>
<feature type="domain" description="NADH:quinone oxidoreductase/Mrp antiporter transmembrane" evidence="19">
    <location>
        <begin position="23"/>
        <end position="80"/>
    </location>
</feature>
<evidence type="ECO:0000256" key="13">
    <source>
        <dbReference type="ARBA" id="ARBA00023027"/>
    </source>
</evidence>
<feature type="transmembrane region" description="Helical" evidence="18">
    <location>
        <begin position="58"/>
        <end position="79"/>
    </location>
</feature>
<keyword evidence="7 18" id="KW-0679">Respiratory chain</keyword>
<evidence type="ECO:0000256" key="12">
    <source>
        <dbReference type="ARBA" id="ARBA00022989"/>
    </source>
</evidence>
<evidence type="ECO:0000256" key="4">
    <source>
        <dbReference type="ARBA" id="ARBA00012944"/>
    </source>
</evidence>
<feature type="transmembrane region" description="Helical" evidence="18">
    <location>
        <begin position="133"/>
        <end position="153"/>
    </location>
</feature>
<evidence type="ECO:0000256" key="18">
    <source>
        <dbReference type="RuleBase" id="RU003403"/>
    </source>
</evidence>
<evidence type="ECO:0000256" key="17">
    <source>
        <dbReference type="ARBA" id="ARBA00049551"/>
    </source>
</evidence>
<dbReference type="GO" id="GO:0006120">
    <property type="term" value="P:mitochondrial electron transport, NADH to ubiquinone"/>
    <property type="evidence" value="ECO:0007669"/>
    <property type="project" value="InterPro"/>
</dbReference>
<dbReference type="PANTHER" id="PTHR46552">
    <property type="entry name" value="NADH-UBIQUINONE OXIDOREDUCTASE CHAIN 2"/>
    <property type="match status" value="1"/>
</dbReference>
<keyword evidence="11 18" id="KW-0249">Electron transport</keyword>
<keyword evidence="10 18" id="KW-1278">Translocase</keyword>
<dbReference type="InterPro" id="IPR003917">
    <property type="entry name" value="NADH_UbQ_OxRdtase_chain2"/>
</dbReference>
<accession>A0AA95SU32</accession>
<feature type="domain" description="NADH:quinone oxidoreductase/Mrp antiporter transmembrane" evidence="19">
    <location>
        <begin position="83"/>
        <end position="269"/>
    </location>
</feature>
<comment type="subcellular location">
    <subcellularLocation>
        <location evidence="2 18">Mitochondrion inner membrane</location>
        <topology evidence="2 18">Multi-pass membrane protein</topology>
    </subcellularLocation>
</comment>
<dbReference type="CTD" id="4536"/>
<keyword evidence="12 18" id="KW-1133">Transmembrane helix</keyword>
<keyword evidence="14 18" id="KW-0830">Ubiquinone</keyword>
<reference evidence="20" key="1">
    <citation type="journal article" date="2023" name="Genes (Basel)">
        <title>Structural Characteristics of Mitochondrial Genomes of Eight Treehoppers (Hemiptera: Membracidae: Centrotinae) and Their Phylogenetic Implications.</title>
        <authorList>
            <person name="Bai H."/>
            <person name="Zhang J."/>
            <person name="Dietrich C.H."/>
            <person name="Li Y."/>
            <person name="Yuan X."/>
        </authorList>
    </citation>
    <scope>NUCLEOTIDE SEQUENCE</scope>
</reference>
<keyword evidence="9 18" id="KW-0999">Mitochondrion inner membrane</keyword>
<evidence type="ECO:0000256" key="5">
    <source>
        <dbReference type="ARBA" id="ARBA00021008"/>
    </source>
</evidence>
<dbReference type="GO" id="GO:0005743">
    <property type="term" value="C:mitochondrial inner membrane"/>
    <property type="evidence" value="ECO:0007669"/>
    <property type="project" value="UniProtKB-SubCell"/>
</dbReference>
<sequence>MLLNLEIMFHFCMMMGVIIATGSNNWFTMWIGLELSLMSFIPIMSNKTKLNSESCIKYFIIQSLSSSIMMMGVIMMSMGTNYKLMLALSIMLKLGMSPFHTWVISIVEGINYNSIFIMLTIMKLAPINMLSYMNMNLSLLIIMSLIMGSISGLNQNSIKKMISYSSIFNLSFIISCINNFYIWILYFIIYSISLLLLTIIIMKTNFLYVNQLMLNNFNKSVKLTLWMILLSMGGFPPLLGFFGKLMVLMYIFNTKNSLMLMLMILGSLIVMFFYMRMIFLSIMFFSDLIKWNISFKIKFNSFILISMLMTPIILFNLKS</sequence>
<feature type="transmembrane region" description="Helical" evidence="18">
    <location>
        <begin position="297"/>
        <end position="317"/>
    </location>
</feature>
<keyword evidence="6" id="KW-0813">Transport</keyword>
<comment type="similarity">
    <text evidence="3 18">Belongs to the complex I subunit 2 family.</text>
</comment>
<geneLocation type="mitochondrion" evidence="20"/>
<keyword evidence="15 18" id="KW-0496">Mitochondrion</keyword>
<comment type="catalytic activity">
    <reaction evidence="17 18">
        <text>a ubiquinone + NADH + 5 H(+)(in) = a ubiquinol + NAD(+) + 4 H(+)(out)</text>
        <dbReference type="Rhea" id="RHEA:29091"/>
        <dbReference type="Rhea" id="RHEA-COMP:9565"/>
        <dbReference type="Rhea" id="RHEA-COMP:9566"/>
        <dbReference type="ChEBI" id="CHEBI:15378"/>
        <dbReference type="ChEBI" id="CHEBI:16389"/>
        <dbReference type="ChEBI" id="CHEBI:17976"/>
        <dbReference type="ChEBI" id="CHEBI:57540"/>
        <dbReference type="ChEBI" id="CHEBI:57945"/>
        <dbReference type="EC" id="7.1.1.2"/>
    </reaction>
</comment>
<dbReference type="RefSeq" id="YP_010963562.1">
    <property type="nucleotide sequence ID" value="NC_083611.1"/>
</dbReference>
<evidence type="ECO:0000256" key="8">
    <source>
        <dbReference type="ARBA" id="ARBA00022692"/>
    </source>
</evidence>
<feature type="transmembrane region" description="Helical" evidence="18">
    <location>
        <begin position="258"/>
        <end position="285"/>
    </location>
</feature>
<reference evidence="20" key="2">
    <citation type="submission" date="2023-05" db="EMBL/GenBank/DDBJ databases">
        <authorList>
            <person name="Bai H."/>
            <person name="Yuan X."/>
        </authorList>
    </citation>
    <scope>NUCLEOTIDE SEQUENCE</scope>
</reference>
<feature type="transmembrane region" description="Helical" evidence="18">
    <location>
        <begin position="99"/>
        <end position="121"/>
    </location>
</feature>
<dbReference type="InterPro" id="IPR001750">
    <property type="entry name" value="ND/Mrp_TM"/>
</dbReference>
<protein>
    <recommendedName>
        <fullName evidence="5 18">NADH-ubiquinone oxidoreductase chain 2</fullName>
        <ecNumber evidence="4 18">7.1.1.2</ecNumber>
    </recommendedName>
</protein>
<evidence type="ECO:0000256" key="15">
    <source>
        <dbReference type="ARBA" id="ARBA00023128"/>
    </source>
</evidence>